<dbReference type="Proteomes" id="UP001152622">
    <property type="component" value="Chromosome 5"/>
</dbReference>
<sequence length="168" mass="18029">MVSTKPSTSHPSKRAEGQPASVSISVSDGSTTKEPTNVSKHGLSDYDRGVSKSAEVRRATPSSEAVNSPPGTLSTNGEKSSCEPPADTESPESETDDPPGDGDAALTGTRRQAQEQALEHQQQIQNQVSELEQVRVPEQQQTAMLRPEEELSSKQVQMCVQVHEHGQI</sequence>
<organism evidence="2 3">
    <name type="scientific">Synaphobranchus kaupii</name>
    <name type="common">Kaup's arrowtooth eel</name>
    <dbReference type="NCBI Taxonomy" id="118154"/>
    <lineage>
        <taxon>Eukaryota</taxon>
        <taxon>Metazoa</taxon>
        <taxon>Chordata</taxon>
        <taxon>Craniata</taxon>
        <taxon>Vertebrata</taxon>
        <taxon>Euteleostomi</taxon>
        <taxon>Actinopterygii</taxon>
        <taxon>Neopterygii</taxon>
        <taxon>Teleostei</taxon>
        <taxon>Anguilliformes</taxon>
        <taxon>Synaphobranchidae</taxon>
        <taxon>Synaphobranchus</taxon>
    </lineage>
</organism>
<evidence type="ECO:0000313" key="3">
    <source>
        <dbReference type="Proteomes" id="UP001152622"/>
    </source>
</evidence>
<proteinExistence type="predicted"/>
<dbReference type="AlphaFoldDB" id="A0A9Q1IZN3"/>
<protein>
    <submittedName>
        <fullName evidence="2">Uncharacterized protein</fullName>
    </submittedName>
</protein>
<evidence type="ECO:0000256" key="1">
    <source>
        <dbReference type="SAM" id="MobiDB-lite"/>
    </source>
</evidence>
<comment type="caution">
    <text evidence="2">The sequence shown here is derived from an EMBL/GenBank/DDBJ whole genome shotgun (WGS) entry which is preliminary data.</text>
</comment>
<name>A0A9Q1IZN3_SYNKA</name>
<dbReference type="EMBL" id="JAINUF010000005">
    <property type="protein sequence ID" value="KAJ8359445.1"/>
    <property type="molecule type" value="Genomic_DNA"/>
</dbReference>
<evidence type="ECO:0000313" key="2">
    <source>
        <dbReference type="EMBL" id="KAJ8359445.1"/>
    </source>
</evidence>
<feature type="compositionally biased region" description="Low complexity" evidence="1">
    <location>
        <begin position="114"/>
        <end position="123"/>
    </location>
</feature>
<feature type="compositionally biased region" description="Polar residues" evidence="1">
    <location>
        <begin position="60"/>
        <end position="79"/>
    </location>
</feature>
<feature type="compositionally biased region" description="Acidic residues" evidence="1">
    <location>
        <begin position="89"/>
        <end position="100"/>
    </location>
</feature>
<accession>A0A9Q1IZN3</accession>
<feature type="compositionally biased region" description="Basic and acidic residues" evidence="1">
    <location>
        <begin position="42"/>
        <end position="58"/>
    </location>
</feature>
<keyword evidence="3" id="KW-1185">Reference proteome</keyword>
<reference evidence="2" key="1">
    <citation type="journal article" date="2023" name="Science">
        <title>Genome structures resolve the early diversification of teleost fishes.</title>
        <authorList>
            <person name="Parey E."/>
            <person name="Louis A."/>
            <person name="Montfort J."/>
            <person name="Bouchez O."/>
            <person name="Roques C."/>
            <person name="Iampietro C."/>
            <person name="Lluch J."/>
            <person name="Castinel A."/>
            <person name="Donnadieu C."/>
            <person name="Desvignes T."/>
            <person name="Floi Bucao C."/>
            <person name="Jouanno E."/>
            <person name="Wen M."/>
            <person name="Mejri S."/>
            <person name="Dirks R."/>
            <person name="Jansen H."/>
            <person name="Henkel C."/>
            <person name="Chen W.J."/>
            <person name="Zahm M."/>
            <person name="Cabau C."/>
            <person name="Klopp C."/>
            <person name="Thompson A.W."/>
            <person name="Robinson-Rechavi M."/>
            <person name="Braasch I."/>
            <person name="Lecointre G."/>
            <person name="Bobe J."/>
            <person name="Postlethwait J.H."/>
            <person name="Berthelot C."/>
            <person name="Roest Crollius H."/>
            <person name="Guiguen Y."/>
        </authorList>
    </citation>
    <scope>NUCLEOTIDE SEQUENCE</scope>
    <source>
        <strain evidence="2">WJC10195</strain>
    </source>
</reference>
<gene>
    <name evidence="2" type="ORF">SKAU_G00159700</name>
</gene>
<feature type="compositionally biased region" description="Polar residues" evidence="1">
    <location>
        <begin position="1"/>
        <end position="10"/>
    </location>
</feature>
<feature type="compositionally biased region" description="Polar residues" evidence="1">
    <location>
        <begin position="20"/>
        <end position="39"/>
    </location>
</feature>
<feature type="region of interest" description="Disordered" evidence="1">
    <location>
        <begin position="1"/>
        <end position="123"/>
    </location>
</feature>